<dbReference type="Proteomes" id="UP001362999">
    <property type="component" value="Unassembled WGS sequence"/>
</dbReference>
<accession>A0AAW0B2F9</accession>
<reference evidence="2 3" key="1">
    <citation type="journal article" date="2024" name="J Genomics">
        <title>Draft genome sequencing and assembly of Favolaschia claudopus CIRM-BRFM 2984 isolated from oak limbs.</title>
        <authorList>
            <person name="Navarro D."/>
            <person name="Drula E."/>
            <person name="Chaduli D."/>
            <person name="Cazenave R."/>
            <person name="Ahrendt S."/>
            <person name="Wang J."/>
            <person name="Lipzen A."/>
            <person name="Daum C."/>
            <person name="Barry K."/>
            <person name="Grigoriev I.V."/>
            <person name="Favel A."/>
            <person name="Rosso M.N."/>
            <person name="Martin F."/>
        </authorList>
    </citation>
    <scope>NUCLEOTIDE SEQUENCE [LARGE SCALE GENOMIC DNA]</scope>
    <source>
        <strain evidence="2 3">CIRM-BRFM 2984</strain>
    </source>
</reference>
<comment type="caution">
    <text evidence="2">The sequence shown here is derived from an EMBL/GenBank/DDBJ whole genome shotgun (WGS) entry which is preliminary data.</text>
</comment>
<evidence type="ECO:0000313" key="2">
    <source>
        <dbReference type="EMBL" id="KAK7020068.1"/>
    </source>
</evidence>
<protein>
    <submittedName>
        <fullName evidence="2">Uncharacterized protein</fullName>
    </submittedName>
</protein>
<proteinExistence type="predicted"/>
<dbReference type="EMBL" id="JAWWNJ010000042">
    <property type="protein sequence ID" value="KAK7020068.1"/>
    <property type="molecule type" value="Genomic_DNA"/>
</dbReference>
<organism evidence="2 3">
    <name type="scientific">Favolaschia claudopus</name>
    <dbReference type="NCBI Taxonomy" id="2862362"/>
    <lineage>
        <taxon>Eukaryota</taxon>
        <taxon>Fungi</taxon>
        <taxon>Dikarya</taxon>
        <taxon>Basidiomycota</taxon>
        <taxon>Agaricomycotina</taxon>
        <taxon>Agaricomycetes</taxon>
        <taxon>Agaricomycetidae</taxon>
        <taxon>Agaricales</taxon>
        <taxon>Marasmiineae</taxon>
        <taxon>Mycenaceae</taxon>
        <taxon>Favolaschia</taxon>
    </lineage>
</organism>
<gene>
    <name evidence="2" type="ORF">R3P38DRAFT_1239178</name>
</gene>
<feature type="signal peptide" evidence="1">
    <location>
        <begin position="1"/>
        <end position="24"/>
    </location>
</feature>
<name>A0AAW0B2F9_9AGAR</name>
<evidence type="ECO:0000313" key="3">
    <source>
        <dbReference type="Proteomes" id="UP001362999"/>
    </source>
</evidence>
<evidence type="ECO:0000256" key="1">
    <source>
        <dbReference type="SAM" id="SignalP"/>
    </source>
</evidence>
<keyword evidence="1" id="KW-0732">Signal</keyword>
<feature type="chain" id="PRO_5043934176" evidence="1">
    <location>
        <begin position="25"/>
        <end position="184"/>
    </location>
</feature>
<dbReference type="AlphaFoldDB" id="A0AAW0B2F9"/>
<sequence>MLQFRVVLPLLAVVSVGLAASTHGQRNTAESYTAIVNTVVQGIEGLNTAILNANSKPTQANAVNLGTTAIHLVNVLKGATDSVKAGPSIAQADGENALHTLQNEEPTISHGLSILASAKAKLEALKVPEFEQILCQASKNIASETAEFIAASKGKLPASEQGDADKVGKNIEAGFPQVLKAYNC</sequence>
<keyword evidence="3" id="KW-1185">Reference proteome</keyword>